<evidence type="ECO:0000313" key="4">
    <source>
        <dbReference type="EMBL" id="QDT12670.1"/>
    </source>
</evidence>
<dbReference type="SUPFAM" id="SSF56112">
    <property type="entry name" value="Protein kinase-like (PK-like)"/>
    <property type="match status" value="1"/>
</dbReference>
<name>A0A517NZW7_9BACT</name>
<proteinExistence type="inferred from homology"/>
<organism evidence="4 5">
    <name type="scientific">Stieleria marina</name>
    <dbReference type="NCBI Taxonomy" id="1930275"/>
    <lineage>
        <taxon>Bacteria</taxon>
        <taxon>Pseudomonadati</taxon>
        <taxon>Planctomycetota</taxon>
        <taxon>Planctomycetia</taxon>
        <taxon>Pirellulales</taxon>
        <taxon>Pirellulaceae</taxon>
        <taxon>Stieleria</taxon>
    </lineage>
</organism>
<dbReference type="InterPro" id="IPR004147">
    <property type="entry name" value="ABC1_dom"/>
</dbReference>
<dbReference type="AlphaFoldDB" id="A0A517NZW7"/>
<accession>A0A517NZW7</accession>
<dbReference type="EMBL" id="CP036526">
    <property type="protein sequence ID" value="QDT12670.1"/>
    <property type="molecule type" value="Genomic_DNA"/>
</dbReference>
<keyword evidence="4" id="KW-0808">Transferase</keyword>
<keyword evidence="2" id="KW-0812">Transmembrane</keyword>
<evidence type="ECO:0000259" key="3">
    <source>
        <dbReference type="Pfam" id="PF03109"/>
    </source>
</evidence>
<feature type="domain" description="ABC1 atypical kinase-like" evidence="3">
    <location>
        <begin position="105"/>
        <end position="354"/>
    </location>
</feature>
<feature type="transmembrane region" description="Helical" evidence="2">
    <location>
        <begin position="507"/>
        <end position="525"/>
    </location>
</feature>
<dbReference type="PANTHER" id="PTHR10566">
    <property type="entry name" value="CHAPERONE-ACTIVITY OF BC1 COMPLEX CABC1 -RELATED"/>
    <property type="match status" value="1"/>
</dbReference>
<protein>
    <recommendedName>
        <fullName evidence="3">ABC1 atypical kinase-like domain-containing protein</fullName>
    </recommendedName>
</protein>
<reference evidence="4 5" key="1">
    <citation type="submission" date="2019-02" db="EMBL/GenBank/DDBJ databases">
        <title>Deep-cultivation of Planctomycetes and their phenomic and genomic characterization uncovers novel biology.</title>
        <authorList>
            <person name="Wiegand S."/>
            <person name="Jogler M."/>
            <person name="Boedeker C."/>
            <person name="Pinto D."/>
            <person name="Vollmers J."/>
            <person name="Rivas-Marin E."/>
            <person name="Kohn T."/>
            <person name="Peeters S.H."/>
            <person name="Heuer A."/>
            <person name="Rast P."/>
            <person name="Oberbeckmann S."/>
            <person name="Bunk B."/>
            <person name="Jeske O."/>
            <person name="Meyerdierks A."/>
            <person name="Storesund J.E."/>
            <person name="Kallscheuer N."/>
            <person name="Luecker S."/>
            <person name="Lage O.M."/>
            <person name="Pohl T."/>
            <person name="Merkel B.J."/>
            <person name="Hornburger P."/>
            <person name="Mueller R.-W."/>
            <person name="Bruemmer F."/>
            <person name="Labrenz M."/>
            <person name="Spormann A.M."/>
            <person name="Op den Camp H."/>
            <person name="Overmann J."/>
            <person name="Amann R."/>
            <person name="Jetten M.S.M."/>
            <person name="Mascher T."/>
            <person name="Medema M.H."/>
            <person name="Devos D.P."/>
            <person name="Kaster A.-K."/>
            <person name="Ovreas L."/>
            <person name="Rohde M."/>
            <person name="Galperin M.Y."/>
            <person name="Jogler C."/>
        </authorList>
    </citation>
    <scope>NUCLEOTIDE SEQUENCE [LARGE SCALE GENOMIC DNA]</scope>
    <source>
        <strain evidence="4 5">K23_9</strain>
    </source>
</reference>
<keyword evidence="2" id="KW-0472">Membrane</keyword>
<dbReference type="GO" id="GO:0016740">
    <property type="term" value="F:transferase activity"/>
    <property type="evidence" value="ECO:0007669"/>
    <property type="project" value="UniProtKB-KW"/>
</dbReference>
<evidence type="ECO:0000313" key="5">
    <source>
        <dbReference type="Proteomes" id="UP000319817"/>
    </source>
</evidence>
<gene>
    <name evidence="4" type="primary">ubiB_3</name>
    <name evidence="4" type="ORF">K239x_46820</name>
</gene>
<comment type="similarity">
    <text evidence="1">Belongs to the protein kinase superfamily. ADCK protein kinase family.</text>
</comment>
<keyword evidence="5" id="KW-1185">Reference proteome</keyword>
<sequence>MDRNVIPQFVRSADRFREVVTILAKHGLADWLTVSAPEWLARIVSSASSDVESQLSTEQRIRVAMTELGATFIKLGQVLSTRPDVVGVTLARELAELCANTPADDPATVAAMIELELGDRLELLFSEFDPTAMASASIGQVHRARLHSGEDVVVKVQHGGIEQKIVNDLDILRRLAELAEKHSAYLRQYRPVQVVREFKQTLMRELDFARERSNAEAFRKNFQDDPSVQFAKPFAEYCSRRVLTMERFEGVGICDKASLENAGVNLDAVARRGATLFLDMIFRDGFYHADPHPGNLMVLDAEGSPGHSGSNNALSVIGVLDCGMVGRVDESLRADLEHVLIAAANQDAEAIAEVMVRLGDVPADFDEQSLLNSVQDFLGDYMGQSLDGFDISGCLTGIVQVIREHRIVLPSKISMLLKVFVMLEGTSRELNPQFSLAELIEPYARKAVARRLSPRKLLRRMKSVAKDWDHLLEILPKDAADILHNMKRGRFDIHLEHRRLEPVVNRLVMGILTAALFIGSASLWSNQVPPLILHTSLPGIVGCVVATLMGCIIVLQISRSE</sequence>
<dbReference type="Proteomes" id="UP000319817">
    <property type="component" value="Chromosome"/>
</dbReference>
<keyword evidence="2" id="KW-1133">Transmembrane helix</keyword>
<dbReference type="InterPro" id="IPR050154">
    <property type="entry name" value="UbiB_kinase"/>
</dbReference>
<evidence type="ECO:0000256" key="2">
    <source>
        <dbReference type="SAM" id="Phobius"/>
    </source>
</evidence>
<dbReference type="CDD" id="cd05121">
    <property type="entry name" value="ABC1_ADCK3-like"/>
    <property type="match status" value="1"/>
</dbReference>
<evidence type="ECO:0000256" key="1">
    <source>
        <dbReference type="ARBA" id="ARBA00009670"/>
    </source>
</evidence>
<dbReference type="Pfam" id="PF03109">
    <property type="entry name" value="ABC1"/>
    <property type="match status" value="1"/>
</dbReference>
<dbReference type="InterPro" id="IPR011009">
    <property type="entry name" value="Kinase-like_dom_sf"/>
</dbReference>
<dbReference type="PANTHER" id="PTHR10566:SF113">
    <property type="entry name" value="PROTEIN ACTIVITY OF BC1 COMPLEX KINASE 7, CHLOROPLASTIC"/>
    <property type="match status" value="1"/>
</dbReference>
<dbReference type="OrthoDB" id="9795390at2"/>
<feature type="transmembrane region" description="Helical" evidence="2">
    <location>
        <begin position="531"/>
        <end position="555"/>
    </location>
</feature>
<dbReference type="RefSeq" id="WP_145420534.1">
    <property type="nucleotide sequence ID" value="NZ_CP036526.1"/>
</dbReference>